<dbReference type="PROSITE" id="PS50053">
    <property type="entry name" value="UBIQUITIN_2"/>
    <property type="match status" value="1"/>
</dbReference>
<dbReference type="AlphaFoldDB" id="A2FSJ6"/>
<dbReference type="Proteomes" id="UP000001542">
    <property type="component" value="Unassembled WGS sequence"/>
</dbReference>
<dbReference type="SMART" id="SM00213">
    <property type="entry name" value="UBQ"/>
    <property type="match status" value="1"/>
</dbReference>
<organism evidence="2 3">
    <name type="scientific">Trichomonas vaginalis (strain ATCC PRA-98 / G3)</name>
    <dbReference type="NCBI Taxonomy" id="412133"/>
    <lineage>
        <taxon>Eukaryota</taxon>
        <taxon>Metamonada</taxon>
        <taxon>Parabasalia</taxon>
        <taxon>Trichomonadida</taxon>
        <taxon>Trichomonadidae</taxon>
        <taxon>Trichomonas</taxon>
    </lineage>
</organism>
<dbReference type="VEuPathDB" id="TrichDB:TVAGG3_0970490"/>
<dbReference type="InterPro" id="IPR019956">
    <property type="entry name" value="Ubiquitin_dom"/>
</dbReference>
<reference evidence="2" key="2">
    <citation type="journal article" date="2007" name="Science">
        <title>Draft genome sequence of the sexually transmitted pathogen Trichomonas vaginalis.</title>
        <authorList>
            <person name="Carlton J.M."/>
            <person name="Hirt R.P."/>
            <person name="Silva J.C."/>
            <person name="Delcher A.L."/>
            <person name="Schatz M."/>
            <person name="Zhao Q."/>
            <person name="Wortman J.R."/>
            <person name="Bidwell S.L."/>
            <person name="Alsmark U.C.M."/>
            <person name="Besteiro S."/>
            <person name="Sicheritz-Ponten T."/>
            <person name="Noel C.J."/>
            <person name="Dacks J.B."/>
            <person name="Foster P.G."/>
            <person name="Simillion C."/>
            <person name="Van de Peer Y."/>
            <person name="Miranda-Saavedra D."/>
            <person name="Barton G.J."/>
            <person name="Westrop G.D."/>
            <person name="Mueller S."/>
            <person name="Dessi D."/>
            <person name="Fiori P.L."/>
            <person name="Ren Q."/>
            <person name="Paulsen I."/>
            <person name="Zhang H."/>
            <person name="Bastida-Corcuera F.D."/>
            <person name="Simoes-Barbosa A."/>
            <person name="Brown M.T."/>
            <person name="Hayes R.D."/>
            <person name="Mukherjee M."/>
            <person name="Okumura C.Y."/>
            <person name="Schneider R."/>
            <person name="Smith A.J."/>
            <person name="Vanacova S."/>
            <person name="Villalvazo M."/>
            <person name="Haas B.J."/>
            <person name="Pertea M."/>
            <person name="Feldblyum T.V."/>
            <person name="Utterback T.R."/>
            <person name="Shu C.L."/>
            <person name="Osoegawa K."/>
            <person name="de Jong P.J."/>
            <person name="Hrdy I."/>
            <person name="Horvathova L."/>
            <person name="Zubacova Z."/>
            <person name="Dolezal P."/>
            <person name="Malik S.B."/>
            <person name="Logsdon J.M. Jr."/>
            <person name="Henze K."/>
            <person name="Gupta A."/>
            <person name="Wang C.C."/>
            <person name="Dunne R.L."/>
            <person name="Upcroft J.A."/>
            <person name="Upcroft P."/>
            <person name="White O."/>
            <person name="Salzberg S.L."/>
            <person name="Tang P."/>
            <person name="Chiu C.-H."/>
            <person name="Lee Y.-S."/>
            <person name="Embley T.M."/>
            <person name="Coombs G.H."/>
            <person name="Mottram J.C."/>
            <person name="Tachezy J."/>
            <person name="Fraser-Liggett C.M."/>
            <person name="Johnson P.J."/>
        </authorList>
    </citation>
    <scope>NUCLEOTIDE SEQUENCE [LARGE SCALE GENOMIC DNA]</scope>
    <source>
        <strain evidence="2">G3</strain>
    </source>
</reference>
<dbReference type="PRINTS" id="PR00348">
    <property type="entry name" value="UBIQUITIN"/>
</dbReference>
<dbReference type="PANTHER" id="PTHR10666">
    <property type="entry name" value="UBIQUITIN"/>
    <property type="match status" value="1"/>
</dbReference>
<evidence type="ECO:0000259" key="1">
    <source>
        <dbReference type="PROSITE" id="PS50053"/>
    </source>
</evidence>
<dbReference type="Gene3D" id="3.10.20.90">
    <property type="entry name" value="Phosphatidylinositol 3-kinase Catalytic Subunit, Chain A, domain 1"/>
    <property type="match status" value="1"/>
</dbReference>
<dbReference type="SMR" id="A2FSJ6"/>
<dbReference type="STRING" id="5722.A2FSJ6"/>
<dbReference type="InterPro" id="IPR029071">
    <property type="entry name" value="Ubiquitin-like_domsf"/>
</dbReference>
<dbReference type="SUPFAM" id="SSF54236">
    <property type="entry name" value="Ubiquitin-like"/>
    <property type="match status" value="1"/>
</dbReference>
<dbReference type="GO" id="GO:0016567">
    <property type="term" value="P:protein ubiquitination"/>
    <property type="evidence" value="ECO:0000318"/>
    <property type="project" value="GO_Central"/>
</dbReference>
<dbReference type="RefSeq" id="XP_001305055.1">
    <property type="nucleotide sequence ID" value="XM_001305054.1"/>
</dbReference>
<name>A2FSJ6_TRIV3</name>
<evidence type="ECO:0000313" key="2">
    <source>
        <dbReference type="EMBL" id="EAX92125.1"/>
    </source>
</evidence>
<dbReference type="OrthoDB" id="428577at2759"/>
<gene>
    <name evidence="2" type="ORF">TVAG_224870</name>
</gene>
<dbReference type="FunFam" id="3.10.20.90:FF:000561">
    <property type="entry name" value="Ubiquitin family protein"/>
    <property type="match status" value="1"/>
</dbReference>
<dbReference type="Pfam" id="PF00240">
    <property type="entry name" value="ubiquitin"/>
    <property type="match status" value="1"/>
</dbReference>
<protein>
    <submittedName>
        <fullName evidence="2">Ubiquitin family protein</fullName>
    </submittedName>
</protein>
<dbReference type="GO" id="GO:0005737">
    <property type="term" value="C:cytoplasm"/>
    <property type="evidence" value="ECO:0000318"/>
    <property type="project" value="GO_Central"/>
</dbReference>
<dbReference type="GO" id="GO:0031386">
    <property type="term" value="F:protein tag activity"/>
    <property type="evidence" value="ECO:0000318"/>
    <property type="project" value="GO_Central"/>
</dbReference>
<dbReference type="InterPro" id="IPR050158">
    <property type="entry name" value="Ubiquitin_ubiquitin-like"/>
</dbReference>
<dbReference type="GO" id="GO:0031625">
    <property type="term" value="F:ubiquitin protein ligase binding"/>
    <property type="evidence" value="ECO:0000318"/>
    <property type="project" value="GO_Central"/>
</dbReference>
<accession>A2FSJ6</accession>
<proteinExistence type="predicted"/>
<dbReference type="GO" id="GO:0005634">
    <property type="term" value="C:nucleus"/>
    <property type="evidence" value="ECO:0000318"/>
    <property type="project" value="GO_Central"/>
</dbReference>
<dbReference type="InterPro" id="IPR000626">
    <property type="entry name" value="Ubiquitin-like_dom"/>
</dbReference>
<dbReference type="eggNOG" id="KOG0001">
    <property type="taxonomic scope" value="Eukaryota"/>
</dbReference>
<feature type="domain" description="Ubiquitin-like" evidence="1">
    <location>
        <begin position="1"/>
        <end position="76"/>
    </location>
</feature>
<evidence type="ECO:0000313" key="3">
    <source>
        <dbReference type="Proteomes" id="UP000001542"/>
    </source>
</evidence>
<sequence length="76" mass="8722">MQVLIKKIIGNPVAYEIDNYDRVEDIKAKIQAQEGVPLNQQDLIYSGMRLINGSTIQDYSLKRNDTIHLIIRMTGF</sequence>
<dbReference type="VEuPathDB" id="TrichDB:TVAG_224870"/>
<keyword evidence="3" id="KW-1185">Reference proteome</keyword>
<reference evidence="2" key="1">
    <citation type="submission" date="2006-10" db="EMBL/GenBank/DDBJ databases">
        <authorList>
            <person name="Amadeo P."/>
            <person name="Zhao Q."/>
            <person name="Wortman J."/>
            <person name="Fraser-Liggett C."/>
            <person name="Carlton J."/>
        </authorList>
    </citation>
    <scope>NUCLEOTIDE SEQUENCE</scope>
    <source>
        <strain evidence="2">G3</strain>
    </source>
</reference>
<dbReference type="InParanoid" id="A2FSJ6"/>
<dbReference type="EMBL" id="DS113988">
    <property type="protein sequence ID" value="EAX92125.1"/>
    <property type="molecule type" value="Genomic_DNA"/>
</dbReference>
<dbReference type="GO" id="GO:0019941">
    <property type="term" value="P:modification-dependent protein catabolic process"/>
    <property type="evidence" value="ECO:0000318"/>
    <property type="project" value="GO_Central"/>
</dbReference>
<dbReference type="KEGG" id="tva:4749834"/>